<evidence type="ECO:0000313" key="2">
    <source>
        <dbReference type="Proteomes" id="UP000606600"/>
    </source>
</evidence>
<keyword evidence="2" id="KW-1185">Reference proteome</keyword>
<gene>
    <name evidence="1" type="ORF">IDJ77_19740</name>
</gene>
<proteinExistence type="predicted"/>
<protein>
    <submittedName>
        <fullName evidence="1">Uncharacterized protein</fullName>
    </submittedName>
</protein>
<accession>A0ABR7WUT2</accession>
<name>A0ABR7WUT2_9SPHI</name>
<comment type="caution">
    <text evidence="1">The sequence shown here is derived from an EMBL/GenBank/DDBJ whole genome shotgun (WGS) entry which is preliminary data.</text>
</comment>
<reference evidence="1 2" key="1">
    <citation type="submission" date="2020-09" db="EMBL/GenBank/DDBJ databases">
        <title>Novel species of Mucilaginibacter isolated from a glacier on the Tibetan Plateau.</title>
        <authorList>
            <person name="Liu Q."/>
            <person name="Xin Y.-H."/>
        </authorList>
    </citation>
    <scope>NUCLEOTIDE SEQUENCE [LARGE SCALE GENOMIC DNA]</scope>
    <source>
        <strain evidence="1 2">ZT4R22</strain>
    </source>
</reference>
<organism evidence="1 2">
    <name type="scientific">Mucilaginibacter pankratovii</name>
    <dbReference type="NCBI Taxonomy" id="2772110"/>
    <lineage>
        <taxon>Bacteria</taxon>
        <taxon>Pseudomonadati</taxon>
        <taxon>Bacteroidota</taxon>
        <taxon>Sphingobacteriia</taxon>
        <taxon>Sphingobacteriales</taxon>
        <taxon>Sphingobacteriaceae</taxon>
        <taxon>Mucilaginibacter</taxon>
    </lineage>
</organism>
<dbReference type="RefSeq" id="WP_191190709.1">
    <property type="nucleotide sequence ID" value="NZ_JACWMY010000010.1"/>
</dbReference>
<dbReference type="Proteomes" id="UP000606600">
    <property type="component" value="Unassembled WGS sequence"/>
</dbReference>
<dbReference type="EMBL" id="JACWMY010000010">
    <property type="protein sequence ID" value="MBD1366053.1"/>
    <property type="molecule type" value="Genomic_DNA"/>
</dbReference>
<evidence type="ECO:0000313" key="1">
    <source>
        <dbReference type="EMBL" id="MBD1366053.1"/>
    </source>
</evidence>
<sequence>MNNQEPELRFATRAATQSIIDKFKWPFEEGMQDWPLEVSDEIDLAFCIQEYPKLVDEDEKFLLMHGMLFALDETQGEPFAQCSYQISEFLKADFDIHKYTIYYWACFKDNIADGFAISPMARNVWEIQYKKR</sequence>